<reference evidence="1 2" key="1">
    <citation type="submission" date="2019-03" db="EMBL/GenBank/DDBJ databases">
        <title>Genomic Encyclopedia of Type Strains, Phase IV (KMG-IV): sequencing the most valuable type-strain genomes for metagenomic binning, comparative biology and taxonomic classification.</title>
        <authorList>
            <person name="Goeker M."/>
        </authorList>
    </citation>
    <scope>NUCLEOTIDE SEQUENCE [LARGE SCALE GENOMIC DNA]</scope>
    <source>
        <strain evidence="1 2">DSM 44684</strain>
    </source>
</reference>
<dbReference type="RefSeq" id="WP_067459819.1">
    <property type="nucleotide sequence ID" value="NZ_SMFR01000001.1"/>
</dbReference>
<dbReference type="InterPro" id="IPR037883">
    <property type="entry name" value="Knr4/Smi1-like_sf"/>
</dbReference>
<dbReference type="Proteomes" id="UP000294856">
    <property type="component" value="Unassembled WGS sequence"/>
</dbReference>
<gene>
    <name evidence="1" type="ORF">DFR71_1476</name>
</gene>
<keyword evidence="2" id="KW-1185">Reference proteome</keyword>
<dbReference type="SUPFAM" id="SSF160631">
    <property type="entry name" value="SMI1/KNR4-like"/>
    <property type="match status" value="1"/>
</dbReference>
<proteinExistence type="predicted"/>
<organism evidence="1 2">
    <name type="scientific">Nocardia alba</name>
    <dbReference type="NCBI Taxonomy" id="225051"/>
    <lineage>
        <taxon>Bacteria</taxon>
        <taxon>Bacillati</taxon>
        <taxon>Actinomycetota</taxon>
        <taxon>Actinomycetes</taxon>
        <taxon>Mycobacteriales</taxon>
        <taxon>Nocardiaceae</taxon>
        <taxon>Nocardia</taxon>
    </lineage>
</organism>
<sequence>MGEVAILAQRIWDVMVERGFEPVLRRGSGDAIRYEEQTGVPAPAEVAELWAVLGGRDILGMNLEGANSAGRWCAARAGEAESSGPGVPYEELDGSADGAVRMVWWDRGWCPLHASGDWAVAVDSHPGATGHVGQVLFCDLDVDSDREAVWGNVTEFLGDVLTVVSSQALVVEDGHGLMTHVDNWTCTVLMAVRELGLARRDGRPFPLVGPADQP</sequence>
<dbReference type="AlphaFoldDB" id="A0A4V2PC94"/>
<accession>A0A4V2PC94</accession>
<dbReference type="OrthoDB" id="4759758at2"/>
<evidence type="ECO:0000313" key="1">
    <source>
        <dbReference type="EMBL" id="TCK00476.1"/>
    </source>
</evidence>
<dbReference type="STRING" id="1210063.GCA_001612665_06329"/>
<dbReference type="EMBL" id="SMFR01000001">
    <property type="protein sequence ID" value="TCK00476.1"/>
    <property type="molecule type" value="Genomic_DNA"/>
</dbReference>
<name>A0A4V2PC94_9NOCA</name>
<protein>
    <submittedName>
        <fullName evidence="1">Cell wall assembly regulator SMI1</fullName>
    </submittedName>
</protein>
<comment type="caution">
    <text evidence="1">The sequence shown here is derived from an EMBL/GenBank/DDBJ whole genome shotgun (WGS) entry which is preliminary data.</text>
</comment>
<evidence type="ECO:0000313" key="2">
    <source>
        <dbReference type="Proteomes" id="UP000294856"/>
    </source>
</evidence>